<reference evidence="2 3" key="1">
    <citation type="submission" date="2019-02" db="EMBL/GenBank/DDBJ databases">
        <title>Deep-cultivation of Planctomycetes and their phenomic and genomic characterization uncovers novel biology.</title>
        <authorList>
            <person name="Wiegand S."/>
            <person name="Jogler M."/>
            <person name="Boedeker C."/>
            <person name="Pinto D."/>
            <person name="Vollmers J."/>
            <person name="Rivas-Marin E."/>
            <person name="Kohn T."/>
            <person name="Peeters S.H."/>
            <person name="Heuer A."/>
            <person name="Rast P."/>
            <person name="Oberbeckmann S."/>
            <person name="Bunk B."/>
            <person name="Jeske O."/>
            <person name="Meyerdierks A."/>
            <person name="Storesund J.E."/>
            <person name="Kallscheuer N."/>
            <person name="Luecker S."/>
            <person name="Lage O.M."/>
            <person name="Pohl T."/>
            <person name="Merkel B.J."/>
            <person name="Hornburger P."/>
            <person name="Mueller R.-W."/>
            <person name="Bruemmer F."/>
            <person name="Labrenz M."/>
            <person name="Spormann A.M."/>
            <person name="Op den Camp H."/>
            <person name="Overmann J."/>
            <person name="Amann R."/>
            <person name="Jetten M.S.M."/>
            <person name="Mascher T."/>
            <person name="Medema M.H."/>
            <person name="Devos D.P."/>
            <person name="Kaster A.-K."/>
            <person name="Ovreas L."/>
            <person name="Rohde M."/>
            <person name="Galperin M.Y."/>
            <person name="Jogler C."/>
        </authorList>
    </citation>
    <scope>NUCLEOTIDE SEQUENCE [LARGE SCALE GENOMIC DNA]</scope>
    <source>
        <strain evidence="2 3">V6</strain>
    </source>
</reference>
<feature type="compositionally biased region" description="Basic and acidic residues" evidence="1">
    <location>
        <begin position="36"/>
        <end position="45"/>
    </location>
</feature>
<protein>
    <submittedName>
        <fullName evidence="2">Uncharacterized protein</fullName>
    </submittedName>
</protein>
<organism evidence="2 3">
    <name type="scientific">Gimesia chilikensis</name>
    <dbReference type="NCBI Taxonomy" id="2605989"/>
    <lineage>
        <taxon>Bacteria</taxon>
        <taxon>Pseudomonadati</taxon>
        <taxon>Planctomycetota</taxon>
        <taxon>Planctomycetia</taxon>
        <taxon>Planctomycetales</taxon>
        <taxon>Planctomycetaceae</taxon>
        <taxon>Gimesia</taxon>
    </lineage>
</organism>
<feature type="region of interest" description="Disordered" evidence="1">
    <location>
        <begin position="25"/>
        <end position="45"/>
    </location>
</feature>
<evidence type="ECO:0000313" key="3">
    <source>
        <dbReference type="Proteomes" id="UP000320722"/>
    </source>
</evidence>
<dbReference type="EMBL" id="CP036347">
    <property type="protein sequence ID" value="QDU01595.1"/>
    <property type="molecule type" value="Genomic_DNA"/>
</dbReference>
<name>A0A517W8N5_9PLAN</name>
<accession>A0A517W8N5</accession>
<dbReference type="Proteomes" id="UP000320722">
    <property type="component" value="Chromosome"/>
</dbReference>
<gene>
    <name evidence="2" type="ORF">V6x_12750</name>
</gene>
<evidence type="ECO:0000313" key="2">
    <source>
        <dbReference type="EMBL" id="QDU01595.1"/>
    </source>
</evidence>
<proteinExistence type="predicted"/>
<dbReference type="AlphaFoldDB" id="A0A517W8N5"/>
<evidence type="ECO:0000256" key="1">
    <source>
        <dbReference type="SAM" id="MobiDB-lite"/>
    </source>
</evidence>
<sequence>MGASAFHRNSELDWGQLYLYHKTASEPGNESLVKNQESRRENPVDLPERIASEVTLFHELQ</sequence>
<feature type="compositionally biased region" description="Polar residues" evidence="1">
    <location>
        <begin position="26"/>
        <end position="35"/>
    </location>
</feature>